<feature type="region of interest" description="Disordered" evidence="1">
    <location>
        <begin position="60"/>
        <end position="81"/>
    </location>
</feature>
<comment type="caution">
    <text evidence="2">The sequence shown here is derived from an EMBL/GenBank/DDBJ whole genome shotgun (WGS) entry which is preliminary data.</text>
</comment>
<dbReference type="AlphaFoldDB" id="A0A9J6H244"/>
<keyword evidence="3" id="KW-1185">Reference proteome</keyword>
<dbReference type="VEuPathDB" id="VectorBase:HLOH_040279"/>
<feature type="region of interest" description="Disordered" evidence="1">
    <location>
        <begin position="1"/>
        <end position="21"/>
    </location>
</feature>
<proteinExistence type="predicted"/>
<evidence type="ECO:0000313" key="3">
    <source>
        <dbReference type="Proteomes" id="UP000821853"/>
    </source>
</evidence>
<evidence type="ECO:0000256" key="1">
    <source>
        <dbReference type="SAM" id="MobiDB-lite"/>
    </source>
</evidence>
<dbReference type="EMBL" id="JABSTR010000011">
    <property type="protein sequence ID" value="KAH9381677.1"/>
    <property type="molecule type" value="Genomic_DNA"/>
</dbReference>
<name>A0A9J6H244_HAELO</name>
<evidence type="ECO:0000313" key="2">
    <source>
        <dbReference type="EMBL" id="KAH9381677.1"/>
    </source>
</evidence>
<sequence length="81" mass="8532">MPAVGSPPQPPKSLRTPRSPFQGTCGLVWTPAHSCLPGNELAHEAAGRYTKQADFESDNVPSVTGVGQAETANLPRDYSAL</sequence>
<protein>
    <recommendedName>
        <fullName evidence="4">RNase H type-1 domain-containing protein</fullName>
    </recommendedName>
</protein>
<accession>A0A9J6H244</accession>
<organism evidence="2 3">
    <name type="scientific">Haemaphysalis longicornis</name>
    <name type="common">Bush tick</name>
    <dbReference type="NCBI Taxonomy" id="44386"/>
    <lineage>
        <taxon>Eukaryota</taxon>
        <taxon>Metazoa</taxon>
        <taxon>Ecdysozoa</taxon>
        <taxon>Arthropoda</taxon>
        <taxon>Chelicerata</taxon>
        <taxon>Arachnida</taxon>
        <taxon>Acari</taxon>
        <taxon>Parasitiformes</taxon>
        <taxon>Ixodida</taxon>
        <taxon>Ixodoidea</taxon>
        <taxon>Ixodidae</taxon>
        <taxon>Haemaphysalinae</taxon>
        <taxon>Haemaphysalis</taxon>
    </lineage>
</organism>
<feature type="compositionally biased region" description="Pro residues" evidence="1">
    <location>
        <begin position="1"/>
        <end position="11"/>
    </location>
</feature>
<reference evidence="2 3" key="1">
    <citation type="journal article" date="2020" name="Cell">
        <title>Large-Scale Comparative Analyses of Tick Genomes Elucidate Their Genetic Diversity and Vector Capacities.</title>
        <authorList>
            <consortium name="Tick Genome and Microbiome Consortium (TIGMIC)"/>
            <person name="Jia N."/>
            <person name="Wang J."/>
            <person name="Shi W."/>
            <person name="Du L."/>
            <person name="Sun Y."/>
            <person name="Zhan W."/>
            <person name="Jiang J.F."/>
            <person name="Wang Q."/>
            <person name="Zhang B."/>
            <person name="Ji P."/>
            <person name="Bell-Sakyi L."/>
            <person name="Cui X.M."/>
            <person name="Yuan T.T."/>
            <person name="Jiang B.G."/>
            <person name="Yang W.F."/>
            <person name="Lam T.T."/>
            <person name="Chang Q.C."/>
            <person name="Ding S.J."/>
            <person name="Wang X.J."/>
            <person name="Zhu J.G."/>
            <person name="Ruan X.D."/>
            <person name="Zhao L."/>
            <person name="Wei J.T."/>
            <person name="Ye R.Z."/>
            <person name="Que T.C."/>
            <person name="Du C.H."/>
            <person name="Zhou Y.H."/>
            <person name="Cheng J.X."/>
            <person name="Dai P.F."/>
            <person name="Guo W.B."/>
            <person name="Han X.H."/>
            <person name="Huang E.J."/>
            <person name="Li L.F."/>
            <person name="Wei W."/>
            <person name="Gao Y.C."/>
            <person name="Liu J.Z."/>
            <person name="Shao H.Z."/>
            <person name="Wang X."/>
            <person name="Wang C.C."/>
            <person name="Yang T.C."/>
            <person name="Huo Q.B."/>
            <person name="Li W."/>
            <person name="Chen H.Y."/>
            <person name="Chen S.E."/>
            <person name="Zhou L.G."/>
            <person name="Ni X.B."/>
            <person name="Tian J.H."/>
            <person name="Sheng Y."/>
            <person name="Liu T."/>
            <person name="Pan Y.S."/>
            <person name="Xia L.Y."/>
            <person name="Li J."/>
            <person name="Zhao F."/>
            <person name="Cao W.C."/>
        </authorList>
    </citation>
    <scope>NUCLEOTIDE SEQUENCE [LARGE SCALE GENOMIC DNA]</scope>
    <source>
        <strain evidence="2">HaeL-2018</strain>
    </source>
</reference>
<evidence type="ECO:0008006" key="4">
    <source>
        <dbReference type="Google" id="ProtNLM"/>
    </source>
</evidence>
<dbReference type="Proteomes" id="UP000821853">
    <property type="component" value="Chromosome 9"/>
</dbReference>
<gene>
    <name evidence="2" type="ORF">HPB48_021261</name>
</gene>